<accession>A0A6C0CRG3</accession>
<evidence type="ECO:0000313" key="1">
    <source>
        <dbReference type="EMBL" id="QHT06065.1"/>
    </source>
</evidence>
<proteinExistence type="predicted"/>
<organism evidence="1">
    <name type="scientific">viral metagenome</name>
    <dbReference type="NCBI Taxonomy" id="1070528"/>
    <lineage>
        <taxon>unclassified sequences</taxon>
        <taxon>metagenomes</taxon>
        <taxon>organismal metagenomes</taxon>
    </lineage>
</organism>
<name>A0A6C0CRG3_9ZZZZ</name>
<sequence>MTSKLYEKNIEDLNKLKTTHPNLSSFWLEYMEKKEATYLKAHENCKKFLDNINKYPDFDNKTILTLMMIKNGLLNNDY</sequence>
<protein>
    <submittedName>
        <fullName evidence="1">Uncharacterized protein</fullName>
    </submittedName>
</protein>
<dbReference type="EMBL" id="MN739463">
    <property type="protein sequence ID" value="QHT06065.1"/>
    <property type="molecule type" value="Genomic_DNA"/>
</dbReference>
<dbReference type="AlphaFoldDB" id="A0A6C0CRG3"/>
<reference evidence="1" key="1">
    <citation type="journal article" date="2020" name="Nature">
        <title>Giant virus diversity and host interactions through global metagenomics.</title>
        <authorList>
            <person name="Schulz F."/>
            <person name="Roux S."/>
            <person name="Paez-Espino D."/>
            <person name="Jungbluth S."/>
            <person name="Walsh D.A."/>
            <person name="Denef V.J."/>
            <person name="McMahon K.D."/>
            <person name="Konstantinidis K.T."/>
            <person name="Eloe-Fadrosh E.A."/>
            <person name="Kyrpides N.C."/>
            <person name="Woyke T."/>
        </authorList>
    </citation>
    <scope>NUCLEOTIDE SEQUENCE</scope>
    <source>
        <strain evidence="1">GVMAG-M-3300021425-14</strain>
    </source>
</reference>